<dbReference type="Pfam" id="PF03600">
    <property type="entry name" value="CitMHS"/>
    <property type="match status" value="1"/>
</dbReference>
<feature type="transmembrane region" description="Helical" evidence="8">
    <location>
        <begin position="278"/>
        <end position="306"/>
    </location>
</feature>
<reference evidence="10 11" key="1">
    <citation type="journal article" date="2016" name="Nat. Commun.">
        <title>Thousands of microbial genomes shed light on interconnected biogeochemical processes in an aquifer system.</title>
        <authorList>
            <person name="Anantharaman K."/>
            <person name="Brown C.T."/>
            <person name="Hug L.A."/>
            <person name="Sharon I."/>
            <person name="Castelle C.J."/>
            <person name="Probst A.J."/>
            <person name="Thomas B.C."/>
            <person name="Singh A."/>
            <person name="Wilkins M.J."/>
            <person name="Karaoz U."/>
            <person name="Brodie E.L."/>
            <person name="Williams K.H."/>
            <person name="Hubbard S.S."/>
            <person name="Banfield J.F."/>
        </authorList>
    </citation>
    <scope>NUCLEOTIDE SEQUENCE [LARGE SCALE GENOMIC DNA]</scope>
    <source>
        <strain evidence="11">RIFCSPLOWO2_12_FULL_64_10</strain>
    </source>
</reference>
<evidence type="ECO:0000256" key="8">
    <source>
        <dbReference type="SAM" id="Phobius"/>
    </source>
</evidence>
<dbReference type="AlphaFoldDB" id="A0A1F6C8M3"/>
<dbReference type="EMBL" id="MFKF01000373">
    <property type="protein sequence ID" value="OGG45509.1"/>
    <property type="molecule type" value="Genomic_DNA"/>
</dbReference>
<keyword evidence="7 8" id="KW-0472">Membrane</keyword>
<keyword evidence="6 8" id="KW-1133">Transmembrane helix</keyword>
<keyword evidence="4" id="KW-1003">Cell membrane</keyword>
<organism evidence="10 11">
    <name type="scientific">Handelsmanbacteria sp. (strain RIFCSPLOWO2_12_FULL_64_10)</name>
    <dbReference type="NCBI Taxonomy" id="1817868"/>
    <lineage>
        <taxon>Bacteria</taxon>
        <taxon>Candidatus Handelsmaniibacteriota</taxon>
    </lineage>
</organism>
<evidence type="ECO:0000313" key="10">
    <source>
        <dbReference type="EMBL" id="OGG45509.1"/>
    </source>
</evidence>
<evidence type="ECO:0000256" key="2">
    <source>
        <dbReference type="ARBA" id="ARBA00009843"/>
    </source>
</evidence>
<dbReference type="InterPro" id="IPR004680">
    <property type="entry name" value="Cit_transptr-like_dom"/>
</dbReference>
<accession>A0A1F6C8M3</accession>
<proteinExistence type="inferred from homology"/>
<feature type="transmembrane region" description="Helical" evidence="8">
    <location>
        <begin position="90"/>
        <end position="108"/>
    </location>
</feature>
<evidence type="ECO:0000256" key="6">
    <source>
        <dbReference type="ARBA" id="ARBA00022989"/>
    </source>
</evidence>
<evidence type="ECO:0000256" key="5">
    <source>
        <dbReference type="ARBA" id="ARBA00022692"/>
    </source>
</evidence>
<dbReference type="GO" id="GO:0015105">
    <property type="term" value="F:arsenite transmembrane transporter activity"/>
    <property type="evidence" value="ECO:0007669"/>
    <property type="project" value="InterPro"/>
</dbReference>
<dbReference type="GO" id="GO:0005886">
    <property type="term" value="C:plasma membrane"/>
    <property type="evidence" value="ECO:0007669"/>
    <property type="project" value="UniProtKB-SubCell"/>
</dbReference>
<dbReference type="Proteomes" id="UP000178606">
    <property type="component" value="Unassembled WGS sequence"/>
</dbReference>
<feature type="transmembrane region" description="Helical" evidence="8">
    <location>
        <begin position="343"/>
        <end position="362"/>
    </location>
</feature>
<name>A0A1F6C8M3_HANXR</name>
<dbReference type="PANTHER" id="PTHR43568">
    <property type="entry name" value="P PROTEIN"/>
    <property type="match status" value="1"/>
</dbReference>
<keyword evidence="3" id="KW-0813">Transport</keyword>
<sequence>MDPFVTSSAIFLGTYALIASERVHRTVAALLGAVALLLFHVLEQEEAFHAVDFNVIFLLMSMMIVVGILKKTGVFQWLALKAAKLGRGHPAIILALMCLLTGVLSAFLDNVTTVVLTVPMTLFIVRLLEVDPIPFLVGQVLASNIGGTGTLIGDPPNIMIGSRAGMDFLEFTRHAAPIAVALLVLYCVGMALFWLPKMKATAELRAALMEQSEEGLITDPRLLRIGAFVLALTVAGFLLHGPLGYEAATIALASAVLFLLLSRQSIQEVLIEEVEWTSLLFFVGLFIVVEGLVQGGVIASLAHAALALTGGSLPATTLLILWMSGILSAIVDNIPYTATMLPLVEQLGLSMPILPLWVALFLGADLGGNATIIGASANVVVAGMAERQGYPFSFWRFMKFGVPVTVVNLMVCTGYLWVRYLA</sequence>
<evidence type="ECO:0000256" key="4">
    <source>
        <dbReference type="ARBA" id="ARBA00022475"/>
    </source>
</evidence>
<evidence type="ECO:0000259" key="9">
    <source>
        <dbReference type="Pfam" id="PF03600"/>
    </source>
</evidence>
<evidence type="ECO:0000256" key="1">
    <source>
        <dbReference type="ARBA" id="ARBA00004651"/>
    </source>
</evidence>
<evidence type="ECO:0000313" key="11">
    <source>
        <dbReference type="Proteomes" id="UP000178606"/>
    </source>
</evidence>
<dbReference type="InterPro" id="IPR051475">
    <property type="entry name" value="Diverse_Ion_Transporter"/>
</dbReference>
<evidence type="ECO:0000256" key="3">
    <source>
        <dbReference type="ARBA" id="ARBA00022448"/>
    </source>
</evidence>
<dbReference type="InterPro" id="IPR000802">
    <property type="entry name" value="Arsenical_pump_ArsB"/>
</dbReference>
<dbReference type="CDD" id="cd01116">
    <property type="entry name" value="P_permease"/>
    <property type="match status" value="1"/>
</dbReference>
<comment type="similarity">
    <text evidence="2">Belongs to the CitM (TC 2.A.11) transporter family.</text>
</comment>
<comment type="subcellular location">
    <subcellularLocation>
        <location evidence="1">Cell membrane</location>
        <topology evidence="1">Multi-pass membrane protein</topology>
    </subcellularLocation>
</comment>
<dbReference type="PRINTS" id="PR00758">
    <property type="entry name" value="ARSENICPUMP"/>
</dbReference>
<protein>
    <recommendedName>
        <fullName evidence="9">Citrate transporter-like domain-containing protein</fullName>
    </recommendedName>
</protein>
<feature type="transmembrane region" description="Helical" evidence="8">
    <location>
        <begin position="175"/>
        <end position="195"/>
    </location>
</feature>
<feature type="transmembrane region" description="Helical" evidence="8">
    <location>
        <begin position="222"/>
        <end position="241"/>
    </location>
</feature>
<feature type="transmembrane region" description="Helical" evidence="8">
    <location>
        <begin position="397"/>
        <end position="418"/>
    </location>
</feature>
<feature type="transmembrane region" description="Helical" evidence="8">
    <location>
        <begin position="312"/>
        <end position="331"/>
    </location>
</feature>
<keyword evidence="5 8" id="KW-0812">Transmembrane</keyword>
<feature type="transmembrane region" description="Helical" evidence="8">
    <location>
        <begin position="23"/>
        <end position="42"/>
    </location>
</feature>
<comment type="caution">
    <text evidence="10">The sequence shown here is derived from an EMBL/GenBank/DDBJ whole genome shotgun (WGS) entry which is preliminary data.</text>
</comment>
<feature type="transmembrane region" description="Helical" evidence="8">
    <location>
        <begin position="368"/>
        <end position="385"/>
    </location>
</feature>
<feature type="domain" description="Citrate transporter-like" evidence="9">
    <location>
        <begin position="15"/>
        <end position="363"/>
    </location>
</feature>
<gene>
    <name evidence="10" type="ORF">A3F84_19125</name>
</gene>
<feature type="transmembrane region" description="Helical" evidence="8">
    <location>
        <begin position="48"/>
        <end position="69"/>
    </location>
</feature>
<evidence type="ECO:0000256" key="7">
    <source>
        <dbReference type="ARBA" id="ARBA00023136"/>
    </source>
</evidence>
<dbReference type="PANTHER" id="PTHR43568:SF1">
    <property type="entry name" value="P PROTEIN"/>
    <property type="match status" value="1"/>
</dbReference>